<dbReference type="KEGG" id="mfa:Mfla_2477"/>
<sequence>MKYVLAIVVALLVFPVEAADWKERGDIGALFKSAGINGTFVLYDIADDAYIGYNQSRAETRFVPASTFKIPNTLIGLSVGAVKDVDEVLPYGGQPQFMKEWEEDMGLRKAIALSNVPIYQHLAQRIGLEHMRENIMKMDYGNKEIGSQVDRFWLDGPLKVSAIEQARFLARLAQGILPFPAALQASVREIVQVDQGKDWVLYGKTGWESAPNPGVGWWVGWVHKNNRIYTFALNMDVHSAVDADKRVVLGRKSLALLGVL</sequence>
<evidence type="ECO:0000256" key="3">
    <source>
        <dbReference type="ARBA" id="ARBA00022729"/>
    </source>
</evidence>
<dbReference type="InterPro" id="IPR002137">
    <property type="entry name" value="Beta-lactam_class-D_AS"/>
</dbReference>
<dbReference type="PROSITE" id="PS00337">
    <property type="entry name" value="BETA_LACTAMASE_D"/>
    <property type="match status" value="1"/>
</dbReference>
<evidence type="ECO:0000256" key="6">
    <source>
        <dbReference type="PIRSR" id="PIRSR602137-50"/>
    </source>
</evidence>
<dbReference type="Proteomes" id="UP000002440">
    <property type="component" value="Chromosome"/>
</dbReference>
<evidence type="ECO:0000256" key="4">
    <source>
        <dbReference type="ARBA" id="ARBA00022801"/>
    </source>
</evidence>
<dbReference type="OrthoDB" id="9762883at2"/>
<dbReference type="GO" id="GO:0017001">
    <property type="term" value="P:antibiotic catabolic process"/>
    <property type="evidence" value="ECO:0007669"/>
    <property type="project" value="InterPro"/>
</dbReference>
<keyword evidence="3" id="KW-0732">Signal</keyword>
<dbReference type="RefSeq" id="WP_011480695.1">
    <property type="nucleotide sequence ID" value="NC_007947.1"/>
</dbReference>
<dbReference type="Gene3D" id="3.40.710.10">
    <property type="entry name" value="DD-peptidase/beta-lactamase superfamily"/>
    <property type="match status" value="1"/>
</dbReference>
<evidence type="ECO:0000313" key="9">
    <source>
        <dbReference type="EMBL" id="ABE50742.1"/>
    </source>
</evidence>
<dbReference type="SUPFAM" id="SSF56601">
    <property type="entry name" value="beta-lactamase/transpeptidase-like"/>
    <property type="match status" value="1"/>
</dbReference>
<keyword evidence="4 7" id="KW-0378">Hydrolase</keyword>
<feature type="domain" description="Penicillin-binding protein transpeptidase" evidence="8">
    <location>
        <begin position="41"/>
        <end position="237"/>
    </location>
</feature>
<dbReference type="GO" id="GO:0046677">
    <property type="term" value="P:response to antibiotic"/>
    <property type="evidence" value="ECO:0007669"/>
    <property type="project" value="UniProtKB-UniRule"/>
</dbReference>
<evidence type="ECO:0000256" key="2">
    <source>
        <dbReference type="ARBA" id="ARBA00012865"/>
    </source>
</evidence>
<dbReference type="eggNOG" id="COG2602">
    <property type="taxonomic scope" value="Bacteria"/>
</dbReference>
<dbReference type="EMBL" id="CP000284">
    <property type="protein sequence ID" value="ABE50742.1"/>
    <property type="molecule type" value="Genomic_DNA"/>
</dbReference>
<evidence type="ECO:0000313" key="10">
    <source>
        <dbReference type="Proteomes" id="UP000002440"/>
    </source>
</evidence>
<name>Q1GYE5_METFK</name>
<keyword evidence="5 7" id="KW-0046">Antibiotic resistance</keyword>
<evidence type="ECO:0000256" key="5">
    <source>
        <dbReference type="ARBA" id="ARBA00023251"/>
    </source>
</evidence>
<gene>
    <name evidence="9" type="ordered locus">Mfla_2477</name>
</gene>
<feature type="active site" description="Acyl-ester intermediate" evidence="6">
    <location>
        <position position="66"/>
    </location>
</feature>
<dbReference type="InterPro" id="IPR001460">
    <property type="entry name" value="PCN-bd_Tpept"/>
</dbReference>
<comment type="catalytic activity">
    <reaction evidence="7">
        <text>a beta-lactam + H2O = a substituted beta-amino acid</text>
        <dbReference type="Rhea" id="RHEA:20401"/>
        <dbReference type="ChEBI" id="CHEBI:15377"/>
        <dbReference type="ChEBI" id="CHEBI:35627"/>
        <dbReference type="ChEBI" id="CHEBI:140347"/>
        <dbReference type="EC" id="3.5.2.6"/>
    </reaction>
</comment>
<proteinExistence type="inferred from homology"/>
<dbReference type="EC" id="3.5.2.6" evidence="2 7"/>
<accession>Q1GYE5</accession>
<dbReference type="GO" id="GO:0008658">
    <property type="term" value="F:penicillin binding"/>
    <property type="evidence" value="ECO:0007669"/>
    <property type="project" value="InterPro"/>
</dbReference>
<comment type="similarity">
    <text evidence="1 7">Belongs to the class-D beta-lactamase family.</text>
</comment>
<evidence type="ECO:0000256" key="7">
    <source>
        <dbReference type="RuleBase" id="RU361140"/>
    </source>
</evidence>
<feature type="modified residue" description="N6-carboxylysine" evidence="6">
    <location>
        <position position="69"/>
    </location>
</feature>
<dbReference type="HOGENOM" id="CLU_035412_3_1_4"/>
<dbReference type="NCBIfam" id="NF012161">
    <property type="entry name" value="bla_class_D_main"/>
    <property type="match status" value="1"/>
</dbReference>
<protein>
    <recommendedName>
        <fullName evidence="2 7">Beta-lactamase</fullName>
        <ecNumber evidence="2 7">3.5.2.6</ecNumber>
    </recommendedName>
</protein>
<evidence type="ECO:0000259" key="8">
    <source>
        <dbReference type="Pfam" id="PF00905"/>
    </source>
</evidence>
<dbReference type="Pfam" id="PF00905">
    <property type="entry name" value="Transpeptidase"/>
    <property type="match status" value="1"/>
</dbReference>
<keyword evidence="10" id="KW-1185">Reference proteome</keyword>
<evidence type="ECO:0000256" key="1">
    <source>
        <dbReference type="ARBA" id="ARBA00007898"/>
    </source>
</evidence>
<dbReference type="GO" id="GO:0008800">
    <property type="term" value="F:beta-lactamase activity"/>
    <property type="evidence" value="ECO:0007669"/>
    <property type="project" value="UniProtKB-UniRule"/>
</dbReference>
<dbReference type="InterPro" id="IPR012338">
    <property type="entry name" value="Beta-lactam/transpept-like"/>
</dbReference>
<dbReference type="AlphaFoldDB" id="Q1GYE5"/>
<reference evidence="9 10" key="1">
    <citation type="submission" date="2006-03" db="EMBL/GenBank/DDBJ databases">
        <title>Complete sequence of Methylobacillus flagellatus KT.</title>
        <authorList>
            <consortium name="US DOE Joint Genome Institute"/>
            <person name="Copeland A."/>
            <person name="Lucas S."/>
            <person name="Lapidus A."/>
            <person name="Barry K."/>
            <person name="Detter J.C."/>
            <person name="Glavina del Rio T."/>
            <person name="Hammon N."/>
            <person name="Israni S."/>
            <person name="Dalin E."/>
            <person name="Tice H."/>
            <person name="Pitluck S."/>
            <person name="Brettin T."/>
            <person name="Bruce D."/>
            <person name="Han C."/>
            <person name="Tapia R."/>
            <person name="Saunders E."/>
            <person name="Gilna P."/>
            <person name="Schmutz J."/>
            <person name="Larimer F."/>
            <person name="Land M."/>
            <person name="Kyrpides N."/>
            <person name="Anderson I."/>
            <person name="Richardson P."/>
        </authorList>
    </citation>
    <scope>NUCLEOTIDE SEQUENCE [LARGE SCALE GENOMIC DNA]</scope>
    <source>
        <strain evidence="10">KT / ATCC 51484 / DSM 6875</strain>
    </source>
</reference>
<organism evidence="9 10">
    <name type="scientific">Methylobacillus flagellatus (strain ATCC 51484 / DSM 6875 / VKM B-1610 / KT)</name>
    <dbReference type="NCBI Taxonomy" id="265072"/>
    <lineage>
        <taxon>Bacteria</taxon>
        <taxon>Pseudomonadati</taxon>
        <taxon>Pseudomonadota</taxon>
        <taxon>Betaproteobacteria</taxon>
        <taxon>Nitrosomonadales</taxon>
        <taxon>Methylophilaceae</taxon>
        <taxon>Methylobacillus</taxon>
    </lineage>
</organism>